<evidence type="ECO:0000313" key="3">
    <source>
        <dbReference type="Proteomes" id="UP001652625"/>
    </source>
</evidence>
<dbReference type="InterPro" id="IPR032675">
    <property type="entry name" value="LRR_dom_sf"/>
</dbReference>
<evidence type="ECO:0000313" key="4">
    <source>
        <dbReference type="RefSeq" id="XP_065661239.1"/>
    </source>
</evidence>
<accession>A0ABM4CHM4</accession>
<dbReference type="SMART" id="SM00365">
    <property type="entry name" value="LRR_SD22"/>
    <property type="match status" value="6"/>
</dbReference>
<dbReference type="Pfam" id="PF12799">
    <property type="entry name" value="LRR_4"/>
    <property type="match status" value="2"/>
</dbReference>
<dbReference type="Gene3D" id="3.80.10.10">
    <property type="entry name" value="Ribonuclease Inhibitor"/>
    <property type="match status" value="3"/>
</dbReference>
<gene>
    <name evidence="4" type="primary">LOC101238713</name>
</gene>
<dbReference type="PANTHER" id="PTHR45973">
    <property type="entry name" value="PROTEIN PHOSPHATASE 1 REGULATORY SUBUNIT SDS22-RELATED"/>
    <property type="match status" value="1"/>
</dbReference>
<dbReference type="InterPro" id="IPR001611">
    <property type="entry name" value="Leu-rich_rpt"/>
</dbReference>
<dbReference type="GeneID" id="101238713"/>
<dbReference type="Proteomes" id="UP001652625">
    <property type="component" value="Chromosome 09"/>
</dbReference>
<proteinExistence type="predicted"/>
<name>A0ABM4CHM4_HYDVU</name>
<keyword evidence="2" id="KW-0677">Repeat</keyword>
<dbReference type="PROSITE" id="PS51450">
    <property type="entry name" value="LRR"/>
    <property type="match status" value="6"/>
</dbReference>
<dbReference type="SUPFAM" id="SSF52058">
    <property type="entry name" value="L domain-like"/>
    <property type="match status" value="1"/>
</dbReference>
<protein>
    <submittedName>
        <fullName evidence="4">Leucine-rich repeat-containing protein 49 isoform X5</fullName>
    </submittedName>
</protein>
<dbReference type="InterPro" id="IPR025875">
    <property type="entry name" value="Leu-rich_rpt_4"/>
</dbReference>
<dbReference type="PANTHER" id="PTHR45973:SF8">
    <property type="entry name" value="LEUCINE-RICH REPEAT-CONTAINING PROTEIN 49"/>
    <property type="match status" value="1"/>
</dbReference>
<dbReference type="InterPro" id="IPR050576">
    <property type="entry name" value="Cilia_flagella_integrity"/>
</dbReference>
<reference evidence="4" key="1">
    <citation type="submission" date="2025-08" db="UniProtKB">
        <authorList>
            <consortium name="RefSeq"/>
        </authorList>
    </citation>
    <scope>IDENTIFICATION</scope>
</reference>
<dbReference type="InterPro" id="IPR003591">
    <property type="entry name" value="Leu-rich_rpt_typical-subtyp"/>
</dbReference>
<dbReference type="RefSeq" id="XP_065661239.1">
    <property type="nucleotide sequence ID" value="XM_065805167.1"/>
</dbReference>
<sequence length="506" mass="57961">MANDGVIITELSALPGVPVAYRLFEAKKADPKKLDLSRRELTVCPLVKGEDNLRLLNLQHNVIRKIEHLSIFTKMMYLDLYNNLIENIDGLSNLECLRVLILGRNRIKTISNLENLTSLDVLDLHGNMISKINNLNHLKKLRVLNLANNRITVVENLNGLEGLTELNLNENCINTVIDLDLLPLLQKFYVNFNGIKRFNSFSCLQKCISLTELSINENIFSVGYQNIASFKKLDLISIKEKRRKAIKNAENEWFKMVTKKKKSDRSLDMKQSSISHLAELHENVLCLYGNGSLKSLEKDWGTDTLSVISISFTFILFEEIRPFLSKLSTGFPALNSLVFDCTNICNFNDINALSKLHKLDHLTISEKGNSVTNLTLWRDFVVFCLSNLNLKTLNSQQISEVELKRAFKIFGGSRNRSNELNNFNHSRRKNSNNFMKHLEHMKQEVSFKSLSSNSLTENDNSSAMVHQKQLLEKFLPKIIFSIIKEMTLEMSDLEIYCKQSLEKINV</sequence>
<evidence type="ECO:0000256" key="1">
    <source>
        <dbReference type="ARBA" id="ARBA00022614"/>
    </source>
</evidence>
<organism evidence="3 4">
    <name type="scientific">Hydra vulgaris</name>
    <name type="common">Hydra</name>
    <name type="synonym">Hydra attenuata</name>
    <dbReference type="NCBI Taxonomy" id="6087"/>
    <lineage>
        <taxon>Eukaryota</taxon>
        <taxon>Metazoa</taxon>
        <taxon>Cnidaria</taxon>
        <taxon>Hydrozoa</taxon>
        <taxon>Hydroidolina</taxon>
        <taxon>Anthoathecata</taxon>
        <taxon>Aplanulata</taxon>
        <taxon>Hydridae</taxon>
        <taxon>Hydra</taxon>
    </lineage>
</organism>
<keyword evidence="1" id="KW-0433">Leucine-rich repeat</keyword>
<evidence type="ECO:0000256" key="2">
    <source>
        <dbReference type="ARBA" id="ARBA00022737"/>
    </source>
</evidence>
<keyword evidence="3" id="KW-1185">Reference proteome</keyword>
<dbReference type="SMART" id="SM00369">
    <property type="entry name" value="LRR_TYP"/>
    <property type="match status" value="4"/>
</dbReference>